<dbReference type="InterPro" id="IPR046058">
    <property type="entry name" value="WbuC_cupin"/>
</dbReference>
<sequence>MTEMFRESGSIVELGADWLSRLKAEATASPLGRCRVCVHVDDAAMVQEMILALRQDVLFRPHRHPNKTESFHLIEGALDIVVFDAGGTPLRKVELAAIGGGKSFYYRLNESLYHAILPRTPLVVFHETTTGPFSKTDADFADWAPQQPNELREFLENAMTRAATR</sequence>
<dbReference type="InterPro" id="IPR014710">
    <property type="entry name" value="RmlC-like_jellyroll"/>
</dbReference>
<accession>Q07RG5</accession>
<dbReference type="Pfam" id="PF19480">
    <property type="entry name" value="DUF6016"/>
    <property type="match status" value="1"/>
</dbReference>
<dbReference type="AlphaFoldDB" id="Q07RG5"/>
<gene>
    <name evidence="2" type="ordered locus">RPE_1519</name>
</gene>
<dbReference type="NCBIfam" id="TIGR04366">
    <property type="entry name" value="cupin_WbuC"/>
    <property type="match status" value="1"/>
</dbReference>
<dbReference type="EMBL" id="CP000463">
    <property type="protein sequence ID" value="ABJ05469.1"/>
    <property type="molecule type" value="Genomic_DNA"/>
</dbReference>
<dbReference type="KEGG" id="rpe:RPE_1519"/>
<organism evidence="2">
    <name type="scientific">Rhodopseudomonas palustris (strain BisA53)</name>
    <dbReference type="NCBI Taxonomy" id="316055"/>
    <lineage>
        <taxon>Bacteria</taxon>
        <taxon>Pseudomonadati</taxon>
        <taxon>Pseudomonadota</taxon>
        <taxon>Alphaproteobacteria</taxon>
        <taxon>Hyphomicrobiales</taxon>
        <taxon>Nitrobacteraceae</taxon>
        <taxon>Rhodopseudomonas</taxon>
    </lineage>
</organism>
<feature type="domain" description="Cupin fold metalloprotein WbuC cupin" evidence="1">
    <location>
        <begin position="17"/>
        <end position="94"/>
    </location>
</feature>
<dbReference type="STRING" id="316055.RPE_1519"/>
<dbReference type="HOGENOM" id="CLU_121835_1_0_5"/>
<dbReference type="eggNOG" id="COG0662">
    <property type="taxonomic scope" value="Bacteria"/>
</dbReference>
<evidence type="ECO:0000313" key="2">
    <source>
        <dbReference type="EMBL" id="ABJ05469.1"/>
    </source>
</evidence>
<evidence type="ECO:0000259" key="1">
    <source>
        <dbReference type="Pfam" id="PF19480"/>
    </source>
</evidence>
<dbReference type="SUPFAM" id="SSF51182">
    <property type="entry name" value="RmlC-like cupins"/>
    <property type="match status" value="1"/>
</dbReference>
<proteinExistence type="predicted"/>
<dbReference type="InterPro" id="IPR011051">
    <property type="entry name" value="RmlC_Cupin_sf"/>
</dbReference>
<name>Q07RG5_RHOP5</name>
<reference evidence="2" key="1">
    <citation type="submission" date="2006-09" db="EMBL/GenBank/DDBJ databases">
        <title>Complete sequence of Rhodopseudomonas palustris BisA53.</title>
        <authorList>
            <consortium name="US DOE Joint Genome Institute"/>
            <person name="Copeland A."/>
            <person name="Lucas S."/>
            <person name="Lapidus A."/>
            <person name="Barry K."/>
            <person name="Detter J.C."/>
            <person name="Glavina del Rio T."/>
            <person name="Hammon N."/>
            <person name="Israni S."/>
            <person name="Dalin E."/>
            <person name="Tice H."/>
            <person name="Pitluck S."/>
            <person name="Chain P."/>
            <person name="Malfatti S."/>
            <person name="Shin M."/>
            <person name="Vergez L."/>
            <person name="Schmutz J."/>
            <person name="Larimer F."/>
            <person name="Land M."/>
            <person name="Hauser L."/>
            <person name="Pelletier D.A."/>
            <person name="Kyrpides N."/>
            <person name="Kim E."/>
            <person name="Harwood C.S."/>
            <person name="Oda Y."/>
            <person name="Richardson P."/>
        </authorList>
    </citation>
    <scope>NUCLEOTIDE SEQUENCE [LARGE SCALE GENOMIC DNA]</scope>
    <source>
        <strain evidence="2">BisA53</strain>
    </source>
</reference>
<protein>
    <recommendedName>
        <fullName evidence="1">Cupin fold metalloprotein WbuC cupin domain-containing protein</fullName>
    </recommendedName>
</protein>
<dbReference type="InterPro" id="IPR027565">
    <property type="entry name" value="Cupin_WbuC"/>
</dbReference>
<dbReference type="Gene3D" id="2.60.120.10">
    <property type="entry name" value="Jelly Rolls"/>
    <property type="match status" value="1"/>
</dbReference>
<dbReference type="OrthoDB" id="7345979at2"/>